<dbReference type="Proteomes" id="UP000186601">
    <property type="component" value="Unassembled WGS sequence"/>
</dbReference>
<gene>
    <name evidence="1" type="ORF">PHLCEN_2v5644</name>
</gene>
<protein>
    <recommendedName>
        <fullName evidence="3">C2 domain-containing protein</fullName>
    </recommendedName>
</protein>
<organism evidence="1 2">
    <name type="scientific">Hermanssonia centrifuga</name>
    <dbReference type="NCBI Taxonomy" id="98765"/>
    <lineage>
        <taxon>Eukaryota</taxon>
        <taxon>Fungi</taxon>
        <taxon>Dikarya</taxon>
        <taxon>Basidiomycota</taxon>
        <taxon>Agaricomycotina</taxon>
        <taxon>Agaricomycetes</taxon>
        <taxon>Polyporales</taxon>
        <taxon>Meruliaceae</taxon>
        <taxon>Hermanssonia</taxon>
    </lineage>
</organism>
<evidence type="ECO:0000313" key="2">
    <source>
        <dbReference type="Proteomes" id="UP000186601"/>
    </source>
</evidence>
<dbReference type="EMBL" id="MLYV02000554">
    <property type="protein sequence ID" value="PSR83712.1"/>
    <property type="molecule type" value="Genomic_DNA"/>
</dbReference>
<sequence>MSTGFMKFGKRKFHVILKIGDDERKAQVPSNTTQRPEWNEQFYLASVVGAQTPTGTAGLAPSKAYTELVDSASGVSQVELLDALYPDVLSRLLPTNKVKATTRSPYVLAMALVKPFNMDSLAAMHAAPYTRRPTERSPS</sequence>
<accession>A0A2R6P1R3</accession>
<comment type="caution">
    <text evidence="1">The sequence shown here is derived from an EMBL/GenBank/DDBJ whole genome shotgun (WGS) entry which is preliminary data.</text>
</comment>
<evidence type="ECO:0000313" key="1">
    <source>
        <dbReference type="EMBL" id="PSR83712.1"/>
    </source>
</evidence>
<reference evidence="1 2" key="1">
    <citation type="submission" date="2018-02" db="EMBL/GenBank/DDBJ databases">
        <title>Genome sequence of the basidiomycete white-rot fungus Phlebia centrifuga.</title>
        <authorList>
            <person name="Granchi Z."/>
            <person name="Peng M."/>
            <person name="de Vries R.P."/>
            <person name="Hilden K."/>
            <person name="Makela M.R."/>
            <person name="Grigoriev I."/>
            <person name="Riley R."/>
        </authorList>
    </citation>
    <scope>NUCLEOTIDE SEQUENCE [LARGE SCALE GENOMIC DNA]</scope>
    <source>
        <strain evidence="1 2">FBCC195</strain>
    </source>
</reference>
<proteinExistence type="predicted"/>
<evidence type="ECO:0008006" key="3">
    <source>
        <dbReference type="Google" id="ProtNLM"/>
    </source>
</evidence>
<name>A0A2R6P1R3_9APHY</name>
<dbReference type="AlphaFoldDB" id="A0A2R6P1R3"/>
<keyword evidence="2" id="KW-1185">Reference proteome</keyword>